<evidence type="ECO:0000313" key="1">
    <source>
        <dbReference type="EMBL" id="KAK1143728.1"/>
    </source>
</evidence>
<gene>
    <name evidence="1" type="ORF">N8T08_006129</name>
</gene>
<dbReference type="Proteomes" id="UP001177260">
    <property type="component" value="Unassembled WGS sequence"/>
</dbReference>
<reference evidence="1 2" key="1">
    <citation type="journal article" date="2023" name="ACS Omega">
        <title>Identification of the Neoaspergillic Acid Biosynthesis Gene Cluster by Establishing an In Vitro CRISPR-Ribonucleoprotein Genetic System in Aspergillus melleus.</title>
        <authorList>
            <person name="Yuan B."/>
            <person name="Grau M.F."/>
            <person name="Murata R.M."/>
            <person name="Torok T."/>
            <person name="Venkateswaran K."/>
            <person name="Stajich J.E."/>
            <person name="Wang C.C.C."/>
        </authorList>
    </citation>
    <scope>NUCLEOTIDE SEQUENCE [LARGE SCALE GENOMIC DNA]</scope>
    <source>
        <strain evidence="1 2">IMV 1140</strain>
    </source>
</reference>
<comment type="caution">
    <text evidence="1">The sequence shown here is derived from an EMBL/GenBank/DDBJ whole genome shotgun (WGS) entry which is preliminary data.</text>
</comment>
<name>A0ACC3B0H8_9EURO</name>
<dbReference type="EMBL" id="JAOPJF010000037">
    <property type="protein sequence ID" value="KAK1143728.1"/>
    <property type="molecule type" value="Genomic_DNA"/>
</dbReference>
<accession>A0ACC3B0H8</accession>
<proteinExistence type="predicted"/>
<organism evidence="1 2">
    <name type="scientific">Aspergillus melleus</name>
    <dbReference type="NCBI Taxonomy" id="138277"/>
    <lineage>
        <taxon>Eukaryota</taxon>
        <taxon>Fungi</taxon>
        <taxon>Dikarya</taxon>
        <taxon>Ascomycota</taxon>
        <taxon>Pezizomycotina</taxon>
        <taxon>Eurotiomycetes</taxon>
        <taxon>Eurotiomycetidae</taxon>
        <taxon>Eurotiales</taxon>
        <taxon>Aspergillaceae</taxon>
        <taxon>Aspergillus</taxon>
        <taxon>Aspergillus subgen. Circumdati</taxon>
    </lineage>
</organism>
<protein>
    <submittedName>
        <fullName evidence="1">Uncharacterized protein</fullName>
    </submittedName>
</protein>
<sequence length="583" mass="63258">MSIQSSSVRIVEVGPRDGLQNIKETIKTKTKLELIHGLQKCGLQTIELTSFVSPRAVPQLADAQEVVNDSKIQDWLKDPNIRLPVLVPNEKGLDDALKNKVKEVAVFVSATEGFSKANIKCSVEEGLERARAVAKKATKAGVAVRGYVSCIFSDPYDGPTPQSFVHRCVKSLIEAGCYEVSLGDTLGVGTPWKVHGLIKYLKENGIALNFLAGHFHDTYGMAVANVWEAYRSGVRVFDSSVAGLGGCPFAPGAKGNVATEDLVYMFHSSGIKTGIDLQKLVATGDWISKELSRLNSSRAGTALMSKQKPRIQWTKVKEAPGLLTFRSGENLKFVLNRPTNGNALTSQMMLELTSAIRDARHDPKISRLIITGRGNLFCMGVSLHKWMDRSAREAQYRLLADLLRAIDEAPQLAVACLNGHVCAGGIGLAFACDIRVAPADIQVSLHHNKFGSCLATIGKYVIREWGLGFARMSMLSARPVAATKLGSYHIVSIVADTGANMPTAIDRVLDILDRPVPGPFRIKKKMVEQEYIQAGTEQQSTDINEFEVTTNVCTVASPVKSTCQPKDNVDECGGIPPLSQAKV</sequence>
<keyword evidence="2" id="KW-1185">Reference proteome</keyword>
<evidence type="ECO:0000313" key="2">
    <source>
        <dbReference type="Proteomes" id="UP001177260"/>
    </source>
</evidence>